<gene>
    <name evidence="1" type="ORF">DFP98_11314</name>
</gene>
<name>A0A3D9JPK5_9BACL</name>
<dbReference type="Proteomes" id="UP000256977">
    <property type="component" value="Unassembled WGS sequence"/>
</dbReference>
<protein>
    <submittedName>
        <fullName evidence="1">Uncharacterized protein</fullName>
    </submittedName>
</protein>
<keyword evidence="2" id="KW-1185">Reference proteome</keyword>
<comment type="caution">
    <text evidence="1">The sequence shown here is derived from an EMBL/GenBank/DDBJ whole genome shotgun (WGS) entry which is preliminary data.</text>
</comment>
<dbReference type="EMBL" id="QRDZ01000013">
    <property type="protein sequence ID" value="RED75954.1"/>
    <property type="molecule type" value="Genomic_DNA"/>
</dbReference>
<evidence type="ECO:0000313" key="1">
    <source>
        <dbReference type="EMBL" id="RED75954.1"/>
    </source>
</evidence>
<accession>A0A3D9JPK5</accession>
<evidence type="ECO:0000313" key="2">
    <source>
        <dbReference type="Proteomes" id="UP000256977"/>
    </source>
</evidence>
<reference evidence="1 2" key="1">
    <citation type="submission" date="2018-07" db="EMBL/GenBank/DDBJ databases">
        <title>Genomic Encyclopedia of Type Strains, Phase III (KMG-III): the genomes of soil and plant-associated and newly described type strains.</title>
        <authorList>
            <person name="Whitman W."/>
        </authorList>
    </citation>
    <scope>NUCLEOTIDE SEQUENCE [LARGE SCALE GENOMIC DNA]</scope>
    <source>
        <strain evidence="1 2">CECT 7287</strain>
    </source>
</reference>
<organism evidence="1 2">
    <name type="scientific">Cohnella phaseoli</name>
    <dbReference type="NCBI Taxonomy" id="456490"/>
    <lineage>
        <taxon>Bacteria</taxon>
        <taxon>Bacillati</taxon>
        <taxon>Bacillota</taxon>
        <taxon>Bacilli</taxon>
        <taxon>Bacillales</taxon>
        <taxon>Paenibacillaceae</taxon>
        <taxon>Cohnella</taxon>
    </lineage>
</organism>
<proteinExistence type="predicted"/>
<dbReference type="AlphaFoldDB" id="A0A3D9JPK5"/>
<sequence length="59" mass="6534">MAKAMWIGPKKGRTVKSRSKYSGQRVSLDFQIPPATSDVIKELNLAKLQVATTKSNTKK</sequence>